<dbReference type="Proteomes" id="UP000316096">
    <property type="component" value="Unassembled WGS sequence"/>
</dbReference>
<reference evidence="1 2" key="1">
    <citation type="submission" date="2019-06" db="EMBL/GenBank/DDBJ databases">
        <title>Sequencing the genomes of 1000 actinobacteria strains.</title>
        <authorList>
            <person name="Klenk H.-P."/>
        </authorList>
    </citation>
    <scope>NUCLEOTIDE SEQUENCE [LARGE SCALE GENOMIC DNA]</scope>
    <source>
        <strain evidence="1 2">DSM 102200</strain>
    </source>
</reference>
<sequence length="104" mass="11658">MSVVAGWVWDRNVRPLLGLLSSYAGYTFDDTDWQTIVLGLEGTDDDRDDCWYSYPLVGDQHLNVALAHAVGSYVVSVRIEGIADHHMALRAETLLDAYSEARRD</sequence>
<evidence type="ECO:0000313" key="2">
    <source>
        <dbReference type="Proteomes" id="UP000316096"/>
    </source>
</evidence>
<proteinExistence type="predicted"/>
<organism evidence="1 2">
    <name type="scientific">Actinoallomurus bryophytorum</name>
    <dbReference type="NCBI Taxonomy" id="1490222"/>
    <lineage>
        <taxon>Bacteria</taxon>
        <taxon>Bacillati</taxon>
        <taxon>Actinomycetota</taxon>
        <taxon>Actinomycetes</taxon>
        <taxon>Streptosporangiales</taxon>
        <taxon>Thermomonosporaceae</taxon>
        <taxon>Actinoallomurus</taxon>
    </lineage>
</organism>
<comment type="caution">
    <text evidence="1">The sequence shown here is derived from an EMBL/GenBank/DDBJ whole genome shotgun (WGS) entry which is preliminary data.</text>
</comment>
<dbReference type="RefSeq" id="WP_141956519.1">
    <property type="nucleotide sequence ID" value="NZ_VFOZ01000001.1"/>
</dbReference>
<evidence type="ECO:0000313" key="1">
    <source>
        <dbReference type="EMBL" id="TQL97845.1"/>
    </source>
</evidence>
<dbReference type="EMBL" id="VFOZ01000001">
    <property type="protein sequence ID" value="TQL97845.1"/>
    <property type="molecule type" value="Genomic_DNA"/>
</dbReference>
<protein>
    <submittedName>
        <fullName evidence="1">Uncharacterized protein</fullName>
    </submittedName>
</protein>
<accession>A0A543CL81</accession>
<dbReference type="AlphaFoldDB" id="A0A543CL81"/>
<gene>
    <name evidence="1" type="ORF">FB559_3453</name>
</gene>
<name>A0A543CL81_9ACTN</name>
<keyword evidence="2" id="KW-1185">Reference proteome</keyword>
<dbReference type="OrthoDB" id="3689200at2"/>